<evidence type="ECO:0000313" key="1">
    <source>
        <dbReference type="EMBL" id="GIX95614.1"/>
    </source>
</evidence>
<sequence length="112" mass="13063">MVLTFNHKRQYALDPKRKSLIIPTLPPLPPFQSPFSLTLFSLFHFILHHHHCDHHHLEISQPAGLQLQCSLPHKKNARNSLNTTPLKSPSRRIERMCCETSLFVFVFETRIT</sequence>
<proteinExistence type="predicted"/>
<reference evidence="1 2" key="1">
    <citation type="submission" date="2021-06" db="EMBL/GenBank/DDBJ databases">
        <title>Caerostris darwini draft genome.</title>
        <authorList>
            <person name="Kono N."/>
            <person name="Arakawa K."/>
        </authorList>
    </citation>
    <scope>NUCLEOTIDE SEQUENCE [LARGE SCALE GENOMIC DNA]</scope>
</reference>
<gene>
    <name evidence="1" type="ORF">CDAR_192101</name>
</gene>
<evidence type="ECO:0000313" key="2">
    <source>
        <dbReference type="Proteomes" id="UP001054837"/>
    </source>
</evidence>
<organism evidence="1 2">
    <name type="scientific">Caerostris darwini</name>
    <dbReference type="NCBI Taxonomy" id="1538125"/>
    <lineage>
        <taxon>Eukaryota</taxon>
        <taxon>Metazoa</taxon>
        <taxon>Ecdysozoa</taxon>
        <taxon>Arthropoda</taxon>
        <taxon>Chelicerata</taxon>
        <taxon>Arachnida</taxon>
        <taxon>Araneae</taxon>
        <taxon>Araneomorphae</taxon>
        <taxon>Entelegynae</taxon>
        <taxon>Araneoidea</taxon>
        <taxon>Araneidae</taxon>
        <taxon>Caerostris</taxon>
    </lineage>
</organism>
<keyword evidence="2" id="KW-1185">Reference proteome</keyword>
<name>A0AAV4PG41_9ARAC</name>
<accession>A0AAV4PG41</accession>
<dbReference type="Proteomes" id="UP001054837">
    <property type="component" value="Unassembled WGS sequence"/>
</dbReference>
<dbReference type="EMBL" id="BPLQ01002772">
    <property type="protein sequence ID" value="GIX95614.1"/>
    <property type="molecule type" value="Genomic_DNA"/>
</dbReference>
<protein>
    <submittedName>
        <fullName evidence="1">Uncharacterized protein</fullName>
    </submittedName>
</protein>
<dbReference type="AlphaFoldDB" id="A0AAV4PG41"/>
<comment type="caution">
    <text evidence="1">The sequence shown here is derived from an EMBL/GenBank/DDBJ whole genome shotgun (WGS) entry which is preliminary data.</text>
</comment>